<gene>
    <name evidence="3" type="ORF">SAMN05421508_11345</name>
</gene>
<feature type="region of interest" description="Disordered" evidence="1">
    <location>
        <begin position="52"/>
        <end position="74"/>
    </location>
</feature>
<dbReference type="Pfam" id="PF20066">
    <property type="entry name" value="Glyoxalase_8"/>
    <property type="match status" value="1"/>
</dbReference>
<protein>
    <recommendedName>
        <fullName evidence="2">Glyoxalase-related protein domain-containing protein</fullName>
    </recommendedName>
</protein>
<dbReference type="EMBL" id="OCNJ01000013">
    <property type="protein sequence ID" value="SOE00577.1"/>
    <property type="molecule type" value="Genomic_DNA"/>
</dbReference>
<proteinExistence type="predicted"/>
<evidence type="ECO:0000313" key="4">
    <source>
        <dbReference type="Proteomes" id="UP000219621"/>
    </source>
</evidence>
<keyword evidence="4" id="KW-1185">Reference proteome</keyword>
<dbReference type="OrthoDB" id="7350221at2"/>
<name>A0A286GYG2_9PROT</name>
<dbReference type="RefSeq" id="WP_097281276.1">
    <property type="nucleotide sequence ID" value="NZ_OCNJ01000013.1"/>
</dbReference>
<dbReference type="InterPro" id="IPR045517">
    <property type="entry name" value="Glyoxalase_8"/>
</dbReference>
<sequence>MTLDDTLPTAAAAKAQAKRLRAHFQAAGRPLSHAEALEAVAALHGRRDWNTFSAAAPESPPAAEPDHPRPPLPAVGSPVRGVYLKRPFTARVMEVKALPGGLYRLGVRFDTPIDVVDSALFSAFRRNVTVLVTADGVSCDAGGRPTQVLRLTP</sequence>
<feature type="domain" description="Glyoxalase-related protein" evidence="2">
    <location>
        <begin position="5"/>
        <end position="149"/>
    </location>
</feature>
<evidence type="ECO:0000313" key="3">
    <source>
        <dbReference type="EMBL" id="SOE00577.1"/>
    </source>
</evidence>
<accession>A0A286GYG2</accession>
<organism evidence="3 4">
    <name type="scientific">Caenispirillum bisanense</name>
    <dbReference type="NCBI Taxonomy" id="414052"/>
    <lineage>
        <taxon>Bacteria</taxon>
        <taxon>Pseudomonadati</taxon>
        <taxon>Pseudomonadota</taxon>
        <taxon>Alphaproteobacteria</taxon>
        <taxon>Rhodospirillales</taxon>
        <taxon>Novispirillaceae</taxon>
        <taxon>Caenispirillum</taxon>
    </lineage>
</organism>
<dbReference type="Proteomes" id="UP000219621">
    <property type="component" value="Unassembled WGS sequence"/>
</dbReference>
<dbReference type="AlphaFoldDB" id="A0A286GYG2"/>
<evidence type="ECO:0000259" key="2">
    <source>
        <dbReference type="Pfam" id="PF20066"/>
    </source>
</evidence>
<reference evidence="3 4" key="1">
    <citation type="submission" date="2017-09" db="EMBL/GenBank/DDBJ databases">
        <authorList>
            <person name="Ehlers B."/>
            <person name="Leendertz F.H."/>
        </authorList>
    </citation>
    <scope>NUCLEOTIDE SEQUENCE [LARGE SCALE GENOMIC DNA]</scope>
    <source>
        <strain evidence="3 4">USBA 140</strain>
    </source>
</reference>
<evidence type="ECO:0000256" key="1">
    <source>
        <dbReference type="SAM" id="MobiDB-lite"/>
    </source>
</evidence>